<evidence type="ECO:0000256" key="14">
    <source>
        <dbReference type="ARBA" id="ARBA00029326"/>
    </source>
</evidence>
<evidence type="ECO:0000256" key="7">
    <source>
        <dbReference type="ARBA" id="ARBA00022777"/>
    </source>
</evidence>
<dbReference type="UniPathway" id="UPA00057">
    <property type="reaction ID" value="UER00099"/>
</dbReference>
<dbReference type="PIRSF" id="PIRSF017288">
    <property type="entry name" value="PMK_GHMP_euk"/>
    <property type="match status" value="1"/>
</dbReference>
<dbReference type="eggNOG" id="KOG4519">
    <property type="taxonomic scope" value="Eukaryota"/>
</dbReference>
<dbReference type="Proteomes" id="UP000077154">
    <property type="component" value="Unassembled WGS sequence"/>
</dbReference>
<accession>A0A177A2C7</accession>
<keyword evidence="4 15" id="KW-0444">Lipid biosynthesis</keyword>
<dbReference type="PANTHER" id="PTHR31814:SF2">
    <property type="entry name" value="PHOSPHOMEVALONATE KINASE"/>
    <property type="match status" value="1"/>
</dbReference>
<dbReference type="VEuPathDB" id="FungiDB:GMDG_04298"/>
<dbReference type="PANTHER" id="PTHR31814">
    <property type="match status" value="1"/>
</dbReference>
<dbReference type="OrthoDB" id="10262935at2759"/>
<keyword evidence="10" id="KW-0756">Sterol biosynthesis</keyword>
<evidence type="ECO:0000256" key="8">
    <source>
        <dbReference type="ARBA" id="ARBA00022840"/>
    </source>
</evidence>
<keyword evidence="8" id="KW-0067">ATP-binding</keyword>
<dbReference type="GO" id="GO:0005524">
    <property type="term" value="F:ATP binding"/>
    <property type="evidence" value="ECO:0007669"/>
    <property type="project" value="UniProtKB-UniRule"/>
</dbReference>
<dbReference type="GO" id="GO:0006696">
    <property type="term" value="P:ergosterol biosynthetic process"/>
    <property type="evidence" value="ECO:0007669"/>
    <property type="project" value="TreeGrafter"/>
</dbReference>
<evidence type="ECO:0000256" key="11">
    <source>
        <dbReference type="ARBA" id="ARBA00023098"/>
    </source>
</evidence>
<dbReference type="GO" id="GO:0019287">
    <property type="term" value="P:isopentenyl diphosphate biosynthetic process, mevalonate pathway"/>
    <property type="evidence" value="ECO:0007669"/>
    <property type="project" value="UniProtKB-UniRule"/>
</dbReference>
<evidence type="ECO:0000256" key="10">
    <source>
        <dbReference type="ARBA" id="ARBA00023011"/>
    </source>
</evidence>
<dbReference type="SUPFAM" id="SSF54211">
    <property type="entry name" value="Ribosomal protein S5 domain 2-like"/>
    <property type="match status" value="1"/>
</dbReference>
<evidence type="ECO:0000256" key="4">
    <source>
        <dbReference type="ARBA" id="ARBA00022516"/>
    </source>
</evidence>
<dbReference type="InterPro" id="IPR006204">
    <property type="entry name" value="GHMP_kinase_N_dom"/>
</dbReference>
<name>A0A177A2C7_9PEZI</name>
<keyword evidence="6" id="KW-0547">Nucleotide-binding</keyword>
<dbReference type="Gene3D" id="3.30.230.10">
    <property type="match status" value="1"/>
</dbReference>
<keyword evidence="13 15" id="KW-0753">Steroid metabolism</keyword>
<comment type="catalytic activity">
    <reaction evidence="14">
        <text>(R)-5-phosphomevalonate + ATP = (R)-5-diphosphomevalonate + ADP</text>
        <dbReference type="Rhea" id="RHEA:16341"/>
        <dbReference type="ChEBI" id="CHEBI:30616"/>
        <dbReference type="ChEBI" id="CHEBI:57557"/>
        <dbReference type="ChEBI" id="CHEBI:58146"/>
        <dbReference type="ChEBI" id="CHEBI:456216"/>
        <dbReference type="EC" id="2.7.4.2"/>
    </reaction>
    <physiologicalReaction direction="left-to-right" evidence="14">
        <dbReference type="Rhea" id="RHEA:16342"/>
    </physiologicalReaction>
</comment>
<reference evidence="17" key="1">
    <citation type="submission" date="2016-03" db="EMBL/GenBank/DDBJ databases">
        <title>Updated assembly of Pseudogymnoascus destructans, the fungus causing white-nose syndrome of bats.</title>
        <authorList>
            <person name="Palmer J.M."/>
            <person name="Drees K.P."/>
            <person name="Foster J.T."/>
            <person name="Lindner D.L."/>
        </authorList>
    </citation>
    <scope>NUCLEOTIDE SEQUENCE [LARGE SCALE GENOMIC DNA]</scope>
    <source>
        <strain evidence="17">20631-21</strain>
    </source>
</reference>
<dbReference type="SUPFAM" id="SSF55060">
    <property type="entry name" value="GHMP Kinase, C-terminal domain"/>
    <property type="match status" value="1"/>
</dbReference>
<evidence type="ECO:0000256" key="15">
    <source>
        <dbReference type="PIRNR" id="PIRNR017288"/>
    </source>
</evidence>
<evidence type="ECO:0000256" key="5">
    <source>
        <dbReference type="ARBA" id="ARBA00022679"/>
    </source>
</evidence>
<comment type="similarity">
    <text evidence="2 15">Belongs to the GHMP kinase family. Mevalonate kinase subfamily.</text>
</comment>
<evidence type="ECO:0000256" key="12">
    <source>
        <dbReference type="ARBA" id="ARBA00023166"/>
    </source>
</evidence>
<dbReference type="InterPro" id="IPR036554">
    <property type="entry name" value="GHMP_kinase_C_sf"/>
</dbReference>
<keyword evidence="5 15" id="KW-0808">Transferase</keyword>
<proteinExistence type="inferred from homology"/>
<dbReference type="InterPro" id="IPR016005">
    <property type="entry name" value="Erg8"/>
</dbReference>
<evidence type="ECO:0000256" key="2">
    <source>
        <dbReference type="ARBA" id="ARBA00006495"/>
    </source>
</evidence>
<dbReference type="EC" id="2.7.4.2" evidence="3 15"/>
<keyword evidence="7 15" id="KW-0418">Kinase</keyword>
<dbReference type="Gene3D" id="3.30.70.890">
    <property type="entry name" value="GHMP kinase, C-terminal domain"/>
    <property type="match status" value="1"/>
</dbReference>
<keyword evidence="11 15" id="KW-0443">Lipid metabolism</keyword>
<evidence type="ECO:0000256" key="3">
    <source>
        <dbReference type="ARBA" id="ARBA00012958"/>
    </source>
</evidence>
<dbReference type="GO" id="GO:0005777">
    <property type="term" value="C:peroxisome"/>
    <property type="evidence" value="ECO:0007669"/>
    <property type="project" value="TreeGrafter"/>
</dbReference>
<comment type="pathway">
    <text evidence="1 15">Isoprenoid biosynthesis; isopentenyl diphosphate biosynthesis via mevalonate pathway; isopentenyl diphosphate from (R)-mevalonate: step 2/3.</text>
</comment>
<dbReference type="EMBL" id="KV441404">
    <property type="protein sequence ID" value="OAF56257.1"/>
    <property type="molecule type" value="Genomic_DNA"/>
</dbReference>
<dbReference type="InterPro" id="IPR035102">
    <property type="entry name" value="Phosphomevalonate_kinase"/>
</dbReference>
<evidence type="ECO:0000256" key="9">
    <source>
        <dbReference type="ARBA" id="ARBA00022955"/>
    </source>
</evidence>
<protein>
    <recommendedName>
        <fullName evidence="3 15">Phosphomevalonate kinase</fullName>
        <ecNumber evidence="3 15">2.7.4.2</ecNumber>
    </recommendedName>
</protein>
<dbReference type="InterPro" id="IPR020568">
    <property type="entry name" value="Ribosomal_Su5_D2-typ_SF"/>
</dbReference>
<sequence>MADSSKSYSAVSAPGKVLLAGGYLVLDREYTGLVFGLSARIHVIVNDAVTPEGAEPLIVVKSPQFIEAEWRYSTAILADGAGVAVKQLESPSTSRNPFVETTLTYTLSYLTTTQSLTTLPSLSITILADNDYYSQPTTTTTSSPSPFTSFPTPLSSANKTGLGSSAALTTALTSSLLHQLLPSPPSQILQHNLSQACHCAAQGKIGSGFDVAAAVYGTCLYRRFSPSLLSTISDASGPGSSGFAERLKSVVEDEEKKWDTQIEKVSVAIPKGYALVMCDVDCGSQTVGMVKSVLAWRAKEVDDATPIWTSLQSSNEKLARALSAGKEDEISAAFTAIRALIREMGEKSGVPIEPAAQTALLDKLGEVEGVVGGVVPGAGGHDAVALLIREGDETLERVKAVLEEWSARGEGKVKLLGVKGEMEGVRVEGGFEYGKWLEEA</sequence>
<dbReference type="RefSeq" id="XP_024321554.1">
    <property type="nucleotide sequence ID" value="XM_024470410.1"/>
</dbReference>
<evidence type="ECO:0000259" key="16">
    <source>
        <dbReference type="Pfam" id="PF00288"/>
    </source>
</evidence>
<dbReference type="GO" id="GO:0004631">
    <property type="term" value="F:phosphomevalonate kinase activity"/>
    <property type="evidence" value="ECO:0007669"/>
    <property type="project" value="UniProtKB-UniRule"/>
</dbReference>
<evidence type="ECO:0000256" key="1">
    <source>
        <dbReference type="ARBA" id="ARBA00005017"/>
    </source>
</evidence>
<evidence type="ECO:0000256" key="6">
    <source>
        <dbReference type="ARBA" id="ARBA00022741"/>
    </source>
</evidence>
<keyword evidence="9 15" id="KW-0752">Steroid biosynthesis</keyword>
<dbReference type="GO" id="GO:0010142">
    <property type="term" value="P:farnesyl diphosphate biosynthetic process, mevalonate pathway"/>
    <property type="evidence" value="ECO:0007669"/>
    <property type="project" value="TreeGrafter"/>
</dbReference>
<keyword evidence="12" id="KW-1207">Sterol metabolism</keyword>
<feature type="domain" description="GHMP kinase N-terminal" evidence="16">
    <location>
        <begin position="158"/>
        <end position="217"/>
    </location>
</feature>
<dbReference type="InterPro" id="IPR014721">
    <property type="entry name" value="Ribsml_uS5_D2-typ_fold_subgr"/>
</dbReference>
<organism evidence="17">
    <name type="scientific">Pseudogymnoascus destructans</name>
    <dbReference type="NCBI Taxonomy" id="655981"/>
    <lineage>
        <taxon>Eukaryota</taxon>
        <taxon>Fungi</taxon>
        <taxon>Dikarya</taxon>
        <taxon>Ascomycota</taxon>
        <taxon>Pezizomycotina</taxon>
        <taxon>Leotiomycetes</taxon>
        <taxon>Thelebolales</taxon>
        <taxon>Thelebolaceae</taxon>
        <taxon>Pseudogymnoascus</taxon>
    </lineage>
</organism>
<gene>
    <name evidence="17" type="primary">ERG8</name>
    <name evidence="17" type="ORF">VC83_06822</name>
</gene>
<dbReference type="Pfam" id="PF00288">
    <property type="entry name" value="GHMP_kinases_N"/>
    <property type="match status" value="1"/>
</dbReference>
<evidence type="ECO:0000256" key="13">
    <source>
        <dbReference type="ARBA" id="ARBA00023221"/>
    </source>
</evidence>
<dbReference type="GeneID" id="36289877"/>
<dbReference type="AlphaFoldDB" id="A0A177A2C7"/>
<evidence type="ECO:0000313" key="17">
    <source>
        <dbReference type="EMBL" id="OAF56257.1"/>
    </source>
</evidence>